<accession>A0A1I3KWR0</accession>
<evidence type="ECO:0000313" key="8">
    <source>
        <dbReference type="EMBL" id="PHM45169.1"/>
    </source>
</evidence>
<keyword evidence="6" id="KW-0233">DNA recombination</keyword>
<evidence type="ECO:0000256" key="2">
    <source>
        <dbReference type="ARBA" id="ARBA00022558"/>
    </source>
</evidence>
<dbReference type="Gene3D" id="1.10.443.10">
    <property type="entry name" value="Intergrase catalytic core"/>
    <property type="match status" value="1"/>
</dbReference>
<dbReference type="InterPro" id="IPR050090">
    <property type="entry name" value="Tyrosine_recombinase_XerCD"/>
</dbReference>
<dbReference type="STRING" id="351675.SAMN05421680_103206"/>
<dbReference type="RefSeq" id="WP_092508227.1">
    <property type="nucleotide sequence ID" value="NZ_CAWNQB010000023.1"/>
</dbReference>
<reference evidence="8 11" key="3">
    <citation type="journal article" date="2017" name="Nat. Microbiol.">
        <title>Natural product diversity associated with the nematode symbionts Photorhabdus and Xenorhabdus.</title>
        <authorList>
            <person name="Tobias N.J."/>
            <person name="Wolff H."/>
            <person name="Djahanschiri B."/>
            <person name="Grundmann F."/>
            <person name="Kronenwerth M."/>
            <person name="Shi Y.M."/>
            <person name="Simonyi S."/>
            <person name="Grun P."/>
            <person name="Shapiro-Ilan D."/>
            <person name="Pidot S.J."/>
            <person name="Stinear T.P."/>
            <person name="Ebersberger I."/>
            <person name="Bode H.B."/>
        </authorList>
    </citation>
    <scope>NUCLEOTIDE SEQUENCE [LARGE SCALE GENOMIC DNA]</scope>
    <source>
        <strain evidence="8 11">DSM 17908</strain>
    </source>
</reference>
<evidence type="ECO:0000256" key="3">
    <source>
        <dbReference type="ARBA" id="ARBA00022908"/>
    </source>
</evidence>
<dbReference type="InterPro" id="IPR011010">
    <property type="entry name" value="DNA_brk_join_enz"/>
</dbReference>
<reference evidence="10" key="2">
    <citation type="submission" date="2016-10" db="EMBL/GenBank/DDBJ databases">
        <authorList>
            <person name="Varghese N."/>
            <person name="Submissions S."/>
        </authorList>
    </citation>
    <scope>NUCLEOTIDE SEQUENCE [LARGE SCALE GENOMIC DNA]</scope>
    <source>
        <strain evidence="10">DSM 17908</strain>
    </source>
</reference>
<feature type="domain" description="Tyr recombinase" evidence="7">
    <location>
        <begin position="1"/>
        <end position="184"/>
    </location>
</feature>
<keyword evidence="3" id="KW-0229">DNA integration</keyword>
<evidence type="ECO:0000256" key="6">
    <source>
        <dbReference type="ARBA" id="ARBA00023172"/>
    </source>
</evidence>
<dbReference type="PROSITE" id="PS51898">
    <property type="entry name" value="TYR_RECOMBINASE"/>
    <property type="match status" value="1"/>
</dbReference>
<reference evidence="9" key="1">
    <citation type="submission" date="2016-10" db="EMBL/GenBank/DDBJ databases">
        <authorList>
            <person name="de Groot N.N."/>
        </authorList>
    </citation>
    <scope>NUCLEOTIDE SEQUENCE [LARGE SCALE GENOMIC DNA]</scope>
    <source>
        <strain evidence="9">DSM 17908</strain>
    </source>
</reference>
<dbReference type="GO" id="GO:0003677">
    <property type="term" value="F:DNA binding"/>
    <property type="evidence" value="ECO:0007669"/>
    <property type="project" value="InterPro"/>
</dbReference>
<dbReference type="InterPro" id="IPR013762">
    <property type="entry name" value="Integrase-like_cat_sf"/>
</dbReference>
<dbReference type="GO" id="GO:0015074">
    <property type="term" value="P:DNA integration"/>
    <property type="evidence" value="ECO:0007669"/>
    <property type="project" value="UniProtKB-KW"/>
</dbReference>
<protein>
    <submittedName>
        <fullName evidence="8">FotT</fullName>
    </submittedName>
    <submittedName>
        <fullName evidence="9">Type 1 fimbriae regulatory protein FimB</fullName>
    </submittedName>
</protein>
<sequence>MRKYITQDEWTRVFAVLTLNNSVNKERDQCLLYLTYIHGLRVSELTALKVSDIDITGRSIYIKRLKNGFSTTHPISTTERSLILKWLQVRNCNSVYLSSPWLFPSRKGGRLSRQWVHVLMGRYGEKAGLSIKLHPHKLRHSCGFELANQGLDTRLIQDYLGHRNIRHTMHYTASNPERFQKAWQRKQKLKIEGNAYFIS</sequence>
<evidence type="ECO:0000256" key="4">
    <source>
        <dbReference type="ARBA" id="ARBA00023015"/>
    </source>
</evidence>
<dbReference type="InterPro" id="IPR002104">
    <property type="entry name" value="Integrase_catalytic"/>
</dbReference>
<dbReference type="EMBL" id="FORG01000003">
    <property type="protein sequence ID" value="SFI76535.1"/>
    <property type="molecule type" value="Genomic_DNA"/>
</dbReference>
<dbReference type="Proteomes" id="UP000198919">
    <property type="component" value="Unassembled WGS sequence"/>
</dbReference>
<comment type="similarity">
    <text evidence="1">Belongs to the 'phage' integrase family.</text>
</comment>
<keyword evidence="4" id="KW-0805">Transcription regulation</keyword>
<keyword evidence="2" id="KW-1029">Fimbrium biogenesis</keyword>
<evidence type="ECO:0000313" key="9">
    <source>
        <dbReference type="EMBL" id="SFI76535.1"/>
    </source>
</evidence>
<evidence type="ECO:0000313" key="11">
    <source>
        <dbReference type="Proteomes" id="UP000224607"/>
    </source>
</evidence>
<evidence type="ECO:0000313" key="10">
    <source>
        <dbReference type="Proteomes" id="UP000198919"/>
    </source>
</evidence>
<keyword evidence="5" id="KW-0804">Transcription</keyword>
<dbReference type="PANTHER" id="PTHR30349">
    <property type="entry name" value="PHAGE INTEGRASE-RELATED"/>
    <property type="match status" value="1"/>
</dbReference>
<dbReference type="OrthoDB" id="9801717at2"/>
<dbReference type="PANTHER" id="PTHR30349:SF62">
    <property type="entry name" value="TYPE 1 FIMBRIAE REGULATORY PROTEIN FIMB-RELATED"/>
    <property type="match status" value="1"/>
</dbReference>
<gene>
    <name evidence="9" type="ORF">SAMN05421680_103206</name>
    <name evidence="8" type="ORF">Xmau_01377</name>
</gene>
<proteinExistence type="inferred from homology"/>
<evidence type="ECO:0000259" key="7">
    <source>
        <dbReference type="PROSITE" id="PS51898"/>
    </source>
</evidence>
<dbReference type="Pfam" id="PF00589">
    <property type="entry name" value="Phage_integrase"/>
    <property type="match status" value="1"/>
</dbReference>
<evidence type="ECO:0000256" key="1">
    <source>
        <dbReference type="ARBA" id="ARBA00008857"/>
    </source>
</evidence>
<evidence type="ECO:0000256" key="5">
    <source>
        <dbReference type="ARBA" id="ARBA00023163"/>
    </source>
</evidence>
<dbReference type="Proteomes" id="UP000224607">
    <property type="component" value="Unassembled WGS sequence"/>
</dbReference>
<name>A0A1I3KWR0_9GAMM</name>
<organism evidence="9 10">
    <name type="scientific">Xenorhabdus mauleonii</name>
    <dbReference type="NCBI Taxonomy" id="351675"/>
    <lineage>
        <taxon>Bacteria</taxon>
        <taxon>Pseudomonadati</taxon>
        <taxon>Pseudomonadota</taxon>
        <taxon>Gammaproteobacteria</taxon>
        <taxon>Enterobacterales</taxon>
        <taxon>Morganellaceae</taxon>
        <taxon>Xenorhabdus</taxon>
    </lineage>
</organism>
<dbReference type="GO" id="GO:0006310">
    <property type="term" value="P:DNA recombination"/>
    <property type="evidence" value="ECO:0007669"/>
    <property type="project" value="UniProtKB-KW"/>
</dbReference>
<dbReference type="AlphaFoldDB" id="A0A1I3KWR0"/>
<dbReference type="SUPFAM" id="SSF56349">
    <property type="entry name" value="DNA breaking-rejoining enzymes"/>
    <property type="match status" value="1"/>
</dbReference>
<keyword evidence="11" id="KW-1185">Reference proteome</keyword>
<dbReference type="EMBL" id="NITY01000003">
    <property type="protein sequence ID" value="PHM45169.1"/>
    <property type="molecule type" value="Genomic_DNA"/>
</dbReference>